<dbReference type="Proteomes" id="UP001228690">
    <property type="component" value="Chromosome"/>
</dbReference>
<organism evidence="1 2">
    <name type="scientific">Candidatus Haliotispira prima</name>
    <dbReference type="NCBI Taxonomy" id="3034016"/>
    <lineage>
        <taxon>Bacteria</taxon>
        <taxon>Pseudomonadati</taxon>
        <taxon>Spirochaetota</taxon>
        <taxon>Spirochaetia</taxon>
        <taxon>Spirochaetales</taxon>
        <taxon>Spirochaetaceae</taxon>
        <taxon>Candidatus Haliotispira</taxon>
    </lineage>
</organism>
<protein>
    <submittedName>
        <fullName evidence="1">Uncharacterized protein</fullName>
    </submittedName>
</protein>
<gene>
    <name evidence="1" type="ORF">P0082_02045</name>
</gene>
<keyword evidence="2" id="KW-1185">Reference proteome</keyword>
<evidence type="ECO:0000313" key="1">
    <source>
        <dbReference type="EMBL" id="WGK69667.1"/>
    </source>
</evidence>
<accession>A0ABY8MI69</accession>
<evidence type="ECO:0000313" key="2">
    <source>
        <dbReference type="Proteomes" id="UP001228690"/>
    </source>
</evidence>
<reference evidence="1 2" key="1">
    <citation type="submission" date="2023-04" db="EMBL/GenBank/DDBJ databases">
        <title>Spirochaete genome identified in red abalone sample constitutes a novel genus.</title>
        <authorList>
            <person name="Sharma S.P."/>
            <person name="Purcell C.M."/>
            <person name="Hyde J.R."/>
            <person name="Severin A.J."/>
        </authorList>
    </citation>
    <scope>NUCLEOTIDE SEQUENCE [LARGE SCALE GENOMIC DNA]</scope>
    <source>
        <strain evidence="1 2">SP-2023</strain>
    </source>
</reference>
<name>A0ABY8MI69_9SPIO</name>
<proteinExistence type="predicted"/>
<dbReference type="EMBL" id="CP123443">
    <property type="protein sequence ID" value="WGK69667.1"/>
    <property type="molecule type" value="Genomic_DNA"/>
</dbReference>
<dbReference type="RefSeq" id="WP_326927853.1">
    <property type="nucleotide sequence ID" value="NZ_CP123443.1"/>
</dbReference>
<sequence>MTGLAAREELVYTISLYSDSSRGSTLELNANSDWLPVATIAKDLFNRIPKPTSGILRKWRIRADYSQFDTRKKAALEVLFEPETGKPLVFVLPWKERSFVLQQSDRSNWFIPYNEEEGSLLDSEAKVSFRVVTEVGNSARLNLSEVVLEAWDVVVTETYIASGPSLPNIGESVDDHLVELYRQDALQVSLDFVKYGLNGQLPKYYYSQASTVYGLEDGKAYSVYRWPPPQKDYGDVYINLFVKNYRYKIYDYNEMKEIYPEWFSGRRQWTPSKTSYLFLGDQVRVGGVDFVSDNILKFVVEYRKGRWQVVARPLEAGN</sequence>